<name>A0AA44U3R1_CUTAC</name>
<dbReference type="AlphaFoldDB" id="A0AA44U3R1"/>
<organism evidence="1 2">
    <name type="scientific">Cutibacterium acnes</name>
    <name type="common">Propionibacterium acnes</name>
    <dbReference type="NCBI Taxonomy" id="1747"/>
    <lineage>
        <taxon>Bacteria</taxon>
        <taxon>Bacillati</taxon>
        <taxon>Actinomycetota</taxon>
        <taxon>Actinomycetes</taxon>
        <taxon>Propionibacteriales</taxon>
        <taxon>Propionibacteriaceae</taxon>
        <taxon>Cutibacterium</taxon>
    </lineage>
</organism>
<protein>
    <submittedName>
        <fullName evidence="1">Short-chain dehydrogenase</fullName>
    </submittedName>
</protein>
<dbReference type="Proteomes" id="UP000223982">
    <property type="component" value="Unassembled WGS sequence"/>
</dbReference>
<accession>A0AA44U3R1</accession>
<comment type="caution">
    <text evidence="1">The sequence shown here is derived from an EMBL/GenBank/DDBJ whole genome shotgun (WGS) entry which is preliminary data.</text>
</comment>
<gene>
    <name evidence="1" type="ORF">APS60_07640</name>
</gene>
<dbReference type="EMBL" id="LKVB01000005">
    <property type="protein sequence ID" value="PHJ26981.1"/>
    <property type="molecule type" value="Genomic_DNA"/>
</dbReference>
<reference evidence="1 2" key="1">
    <citation type="submission" date="2017-02" db="EMBL/GenBank/DDBJ databases">
        <title>Prevalence of linear plasmids in Propionibacterium acnes isolates obtained from cancerous prostatic tissue.</title>
        <authorList>
            <person name="Davidsson S."/>
            <person name="Bruggemann H."/>
        </authorList>
    </citation>
    <scope>NUCLEOTIDE SEQUENCE [LARGE SCALE GENOMIC DNA]</scope>
    <source>
        <strain evidence="1 2">09-9</strain>
    </source>
</reference>
<evidence type="ECO:0000313" key="1">
    <source>
        <dbReference type="EMBL" id="PHJ26981.1"/>
    </source>
</evidence>
<evidence type="ECO:0000313" key="2">
    <source>
        <dbReference type="Proteomes" id="UP000223982"/>
    </source>
</evidence>
<sequence length="71" mass="8016">MEKVTTLFRNHDRTMIEVDRSEGEILCDISNEIHLDSLWRQAVHIDAVACASGTTPFAPLKELTLANFNDD</sequence>
<proteinExistence type="predicted"/>